<dbReference type="GO" id="GO:1990904">
    <property type="term" value="C:ribonucleoprotein complex"/>
    <property type="evidence" value="ECO:0007669"/>
    <property type="project" value="UniProtKB-KW"/>
</dbReference>
<keyword evidence="2 4" id="KW-0689">Ribosomal protein</keyword>
<gene>
    <name evidence="4" type="primary">rplU</name>
    <name evidence="6" type="ORF">A2153_06265</name>
</gene>
<keyword evidence="3 4" id="KW-0687">Ribonucleoprotein</keyword>
<dbReference type="NCBIfam" id="TIGR00061">
    <property type="entry name" value="L21"/>
    <property type="match status" value="1"/>
</dbReference>
<evidence type="ECO:0000256" key="3">
    <source>
        <dbReference type="ARBA" id="ARBA00023274"/>
    </source>
</evidence>
<dbReference type="HAMAP" id="MF_01363">
    <property type="entry name" value="Ribosomal_bL21"/>
    <property type="match status" value="1"/>
</dbReference>
<dbReference type="PANTHER" id="PTHR21349:SF0">
    <property type="entry name" value="LARGE RIBOSOMAL SUBUNIT PROTEIN BL21M"/>
    <property type="match status" value="1"/>
</dbReference>
<keyword evidence="4 5" id="KW-0694">RNA-binding</keyword>
<comment type="subunit">
    <text evidence="4">Part of the 50S ribosomal subunit. Contacts protein L20.</text>
</comment>
<evidence type="ECO:0000256" key="5">
    <source>
        <dbReference type="RuleBase" id="RU000562"/>
    </source>
</evidence>
<comment type="function">
    <text evidence="4 5">This protein binds to 23S rRNA in the presence of protein L20.</text>
</comment>
<dbReference type="GO" id="GO:0005737">
    <property type="term" value="C:cytoplasm"/>
    <property type="evidence" value="ECO:0007669"/>
    <property type="project" value="UniProtKB-ARBA"/>
</dbReference>
<evidence type="ECO:0000256" key="1">
    <source>
        <dbReference type="ARBA" id="ARBA00008563"/>
    </source>
</evidence>
<dbReference type="Proteomes" id="UP000177396">
    <property type="component" value="Unassembled WGS sequence"/>
</dbReference>
<dbReference type="GO" id="GO:0019843">
    <property type="term" value="F:rRNA binding"/>
    <property type="evidence" value="ECO:0007669"/>
    <property type="project" value="UniProtKB-UniRule"/>
</dbReference>
<evidence type="ECO:0000313" key="6">
    <source>
        <dbReference type="EMBL" id="OGG00656.1"/>
    </source>
</evidence>
<protein>
    <recommendedName>
        <fullName evidence="4">Large ribosomal subunit protein bL21</fullName>
    </recommendedName>
</protein>
<dbReference type="GO" id="GO:0003735">
    <property type="term" value="F:structural constituent of ribosome"/>
    <property type="evidence" value="ECO:0007669"/>
    <property type="project" value="InterPro"/>
</dbReference>
<dbReference type="InterPro" id="IPR001787">
    <property type="entry name" value="Ribosomal_bL21"/>
</dbReference>
<name>A0A1F5YKG6_9BACT</name>
<dbReference type="InterPro" id="IPR028909">
    <property type="entry name" value="bL21-like"/>
</dbReference>
<reference evidence="6 7" key="1">
    <citation type="journal article" date="2016" name="Nat. Commun.">
        <title>Thousands of microbial genomes shed light on interconnected biogeochemical processes in an aquifer system.</title>
        <authorList>
            <person name="Anantharaman K."/>
            <person name="Brown C.T."/>
            <person name="Hug L.A."/>
            <person name="Sharon I."/>
            <person name="Castelle C.J."/>
            <person name="Probst A.J."/>
            <person name="Thomas B.C."/>
            <person name="Singh A."/>
            <person name="Wilkins M.J."/>
            <person name="Karaoz U."/>
            <person name="Brodie E.L."/>
            <person name="Williams K.H."/>
            <person name="Hubbard S.S."/>
            <person name="Banfield J.F."/>
        </authorList>
    </citation>
    <scope>NUCLEOTIDE SEQUENCE [LARGE SCALE GENOMIC DNA]</scope>
</reference>
<proteinExistence type="inferred from homology"/>
<dbReference type="AlphaFoldDB" id="A0A1F5YKG6"/>
<sequence length="109" mass="12518">MKYAIADIGGKQYILNPGKIVTVDKVPQKEGEKYNFEKILLVRMDDSLLIGSPFVTAIKLSGKIIRQYKGDKIQVMKFKSKVHYRRKIGFRPYLTDIEVNDIKAVKKIS</sequence>
<comment type="similarity">
    <text evidence="1 4 5">Belongs to the bacterial ribosomal protein bL21 family.</text>
</comment>
<evidence type="ECO:0000313" key="7">
    <source>
        <dbReference type="Proteomes" id="UP000177396"/>
    </source>
</evidence>
<dbReference type="GO" id="GO:0005840">
    <property type="term" value="C:ribosome"/>
    <property type="evidence" value="ECO:0007669"/>
    <property type="project" value="UniProtKB-KW"/>
</dbReference>
<dbReference type="SUPFAM" id="SSF141091">
    <property type="entry name" value="L21p-like"/>
    <property type="match status" value="1"/>
</dbReference>
<evidence type="ECO:0000256" key="4">
    <source>
        <dbReference type="HAMAP-Rule" id="MF_01363"/>
    </source>
</evidence>
<evidence type="ECO:0000256" key="2">
    <source>
        <dbReference type="ARBA" id="ARBA00022980"/>
    </source>
</evidence>
<keyword evidence="4 5" id="KW-0699">rRNA-binding</keyword>
<dbReference type="InterPro" id="IPR036164">
    <property type="entry name" value="bL21-like_sf"/>
</dbReference>
<dbReference type="GO" id="GO:0006412">
    <property type="term" value="P:translation"/>
    <property type="evidence" value="ECO:0007669"/>
    <property type="project" value="UniProtKB-UniRule"/>
</dbReference>
<dbReference type="PANTHER" id="PTHR21349">
    <property type="entry name" value="50S RIBOSOMAL PROTEIN L21"/>
    <property type="match status" value="1"/>
</dbReference>
<organism evidence="6 7">
    <name type="scientific">Candidatus Gottesmanbacteria bacterium RBG_16_38_7b</name>
    <dbReference type="NCBI Taxonomy" id="1798372"/>
    <lineage>
        <taxon>Bacteria</taxon>
        <taxon>Candidatus Gottesmaniibacteriota</taxon>
    </lineage>
</organism>
<dbReference type="EMBL" id="MFJB01000020">
    <property type="protein sequence ID" value="OGG00656.1"/>
    <property type="molecule type" value="Genomic_DNA"/>
</dbReference>
<comment type="caution">
    <text evidence="6">The sequence shown here is derived from an EMBL/GenBank/DDBJ whole genome shotgun (WGS) entry which is preliminary data.</text>
</comment>
<accession>A0A1F5YKG6</accession>
<dbReference type="Pfam" id="PF00829">
    <property type="entry name" value="Ribosomal_L21p"/>
    <property type="match status" value="1"/>
</dbReference>